<reference evidence="11" key="1">
    <citation type="submission" date="2020-02" db="EMBL/GenBank/DDBJ databases">
        <authorList>
            <person name="Meier V. D."/>
        </authorList>
    </citation>
    <scope>NUCLEOTIDE SEQUENCE</scope>
    <source>
        <strain evidence="11">AVDCRST_MAG78</strain>
    </source>
</reference>
<dbReference type="PANTHER" id="PTHR43806:SF11">
    <property type="entry name" value="CEREVISIN-RELATED"/>
    <property type="match status" value="1"/>
</dbReference>
<evidence type="ECO:0000256" key="2">
    <source>
        <dbReference type="ARBA" id="ARBA00011073"/>
    </source>
</evidence>
<protein>
    <submittedName>
        <fullName evidence="11">Uncharacterized protein</fullName>
    </submittedName>
</protein>
<dbReference type="PROSITE" id="PS51892">
    <property type="entry name" value="SUBTILASE"/>
    <property type="match status" value="1"/>
</dbReference>
<evidence type="ECO:0000259" key="10">
    <source>
        <dbReference type="Pfam" id="PF22148"/>
    </source>
</evidence>
<evidence type="ECO:0000259" key="9">
    <source>
        <dbReference type="Pfam" id="PF00082"/>
    </source>
</evidence>
<dbReference type="PROSITE" id="PS00136">
    <property type="entry name" value="SUBTILASE_ASP"/>
    <property type="match status" value="1"/>
</dbReference>
<dbReference type="InterPro" id="IPR023827">
    <property type="entry name" value="Peptidase_S8_Asp-AS"/>
</dbReference>
<dbReference type="SUPFAM" id="SSF52743">
    <property type="entry name" value="Subtilisin-like"/>
    <property type="match status" value="1"/>
</dbReference>
<dbReference type="Gene3D" id="3.40.50.200">
    <property type="entry name" value="Peptidase S8/S53 domain"/>
    <property type="match status" value="1"/>
</dbReference>
<feature type="active site" description="Charge relay system" evidence="7">
    <location>
        <position position="379"/>
    </location>
</feature>
<dbReference type="InterPro" id="IPR054399">
    <property type="entry name" value="Fervidolysin-like_N_prodom"/>
</dbReference>
<evidence type="ECO:0000313" key="11">
    <source>
        <dbReference type="EMBL" id="CAA9418042.1"/>
    </source>
</evidence>
<dbReference type="GO" id="GO:0004252">
    <property type="term" value="F:serine-type endopeptidase activity"/>
    <property type="evidence" value="ECO:0007669"/>
    <property type="project" value="UniProtKB-UniRule"/>
</dbReference>
<evidence type="ECO:0000256" key="7">
    <source>
        <dbReference type="PROSITE-ProRule" id="PRU01240"/>
    </source>
</evidence>
<feature type="active site" description="Charge relay system" evidence="7">
    <location>
        <position position="223"/>
    </location>
</feature>
<feature type="active site" description="Charge relay system" evidence="7">
    <location>
        <position position="192"/>
    </location>
</feature>
<evidence type="ECO:0000256" key="4">
    <source>
        <dbReference type="ARBA" id="ARBA00022670"/>
    </source>
</evidence>
<dbReference type="InterPro" id="IPR000209">
    <property type="entry name" value="Peptidase_S8/S53_dom"/>
</dbReference>
<keyword evidence="5 7" id="KW-0378">Hydrolase</keyword>
<dbReference type="InterPro" id="IPR023828">
    <property type="entry name" value="Peptidase_S8_Ser-AS"/>
</dbReference>
<dbReference type="Pfam" id="PF00082">
    <property type="entry name" value="Peptidase_S8"/>
    <property type="match status" value="1"/>
</dbReference>
<proteinExistence type="inferred from homology"/>
<evidence type="ECO:0000256" key="3">
    <source>
        <dbReference type="ARBA" id="ARBA00022525"/>
    </source>
</evidence>
<dbReference type="InterPro" id="IPR015500">
    <property type="entry name" value="Peptidase_S8_subtilisin-rel"/>
</dbReference>
<feature type="domain" description="Peptidase S8/S53" evidence="9">
    <location>
        <begin position="184"/>
        <end position="414"/>
    </location>
</feature>
<dbReference type="InterPro" id="IPR050131">
    <property type="entry name" value="Peptidase_S8_subtilisin-like"/>
</dbReference>
<comment type="similarity">
    <text evidence="2 7 8">Belongs to the peptidase S8 family.</text>
</comment>
<dbReference type="PANTHER" id="PTHR43806">
    <property type="entry name" value="PEPTIDASE S8"/>
    <property type="match status" value="1"/>
</dbReference>
<evidence type="ECO:0000256" key="1">
    <source>
        <dbReference type="ARBA" id="ARBA00004613"/>
    </source>
</evidence>
<keyword evidence="4 7" id="KW-0645">Protease</keyword>
<keyword evidence="6 7" id="KW-0720">Serine protease</keyword>
<evidence type="ECO:0000256" key="5">
    <source>
        <dbReference type="ARBA" id="ARBA00022801"/>
    </source>
</evidence>
<dbReference type="AlphaFoldDB" id="A0A6J4PKN9"/>
<organism evidence="11">
    <name type="scientific">uncultured Rubrobacteraceae bacterium</name>
    <dbReference type="NCBI Taxonomy" id="349277"/>
    <lineage>
        <taxon>Bacteria</taxon>
        <taxon>Bacillati</taxon>
        <taxon>Actinomycetota</taxon>
        <taxon>Rubrobacteria</taxon>
        <taxon>Rubrobacterales</taxon>
        <taxon>Rubrobacteraceae</taxon>
        <taxon>environmental samples</taxon>
    </lineage>
</organism>
<dbReference type="PRINTS" id="PR00723">
    <property type="entry name" value="SUBTILISIN"/>
</dbReference>
<dbReference type="CDD" id="cd07484">
    <property type="entry name" value="Peptidases_S8_Thermitase_like"/>
    <property type="match status" value="1"/>
</dbReference>
<evidence type="ECO:0000256" key="6">
    <source>
        <dbReference type="ARBA" id="ARBA00022825"/>
    </source>
</evidence>
<feature type="domain" description="Fervidolysin-like N-terminal prodomain" evidence="10">
    <location>
        <begin position="52"/>
        <end position="124"/>
    </location>
</feature>
<comment type="subcellular location">
    <subcellularLocation>
        <location evidence="1">Secreted</location>
    </subcellularLocation>
</comment>
<evidence type="ECO:0000256" key="8">
    <source>
        <dbReference type="RuleBase" id="RU003355"/>
    </source>
</evidence>
<dbReference type="EMBL" id="CADCVB010000061">
    <property type="protein sequence ID" value="CAA9418042.1"/>
    <property type="molecule type" value="Genomic_DNA"/>
</dbReference>
<dbReference type="Pfam" id="PF22148">
    <property type="entry name" value="Fervidolysin_NPro-like"/>
    <property type="match status" value="1"/>
</dbReference>
<dbReference type="GO" id="GO:0006508">
    <property type="term" value="P:proteolysis"/>
    <property type="evidence" value="ECO:0007669"/>
    <property type="project" value="UniProtKB-KW"/>
</dbReference>
<dbReference type="InterPro" id="IPR036852">
    <property type="entry name" value="Peptidase_S8/S53_dom_sf"/>
</dbReference>
<dbReference type="GO" id="GO:0005576">
    <property type="term" value="C:extracellular region"/>
    <property type="evidence" value="ECO:0007669"/>
    <property type="project" value="UniProtKB-SubCell"/>
</dbReference>
<dbReference type="PROSITE" id="PS00138">
    <property type="entry name" value="SUBTILASE_SER"/>
    <property type="match status" value="1"/>
</dbReference>
<dbReference type="PROSITE" id="PS00137">
    <property type="entry name" value="SUBTILASE_HIS"/>
    <property type="match status" value="1"/>
</dbReference>
<name>A0A6J4PKN9_9ACTN</name>
<dbReference type="InterPro" id="IPR034084">
    <property type="entry name" value="Thermitase-like_dom"/>
</dbReference>
<sequence length="447" mass="46968">MSFGSRAASGRGMHAWRWLFILTMLVLLALLLGTGMKPVEAQSPPLEEASPVPQEGVVPGEILVKFEPSAPSTNKKRVHGKKGGRTKEVIPEIEVEVVQVAPGQEEARAADYQEDPNVRYAEPNGVYRAVETRSRRSDGAKANWTPSDSRVGGQWAFNNTGRNGWTRDADIDAFEAWDVTRGSRDVPVAVLDSGVSPSHEDLPKAAETVNFSKSPTPDDAYGHGTHVAGTVAARTDNGTTGVAGTCPRCTLYNVKVLDDSGNGSYSSVAKGVRWAANHGAKVINMSLAGTGYSRTLKEAVDHAWGKGAVLVAAAGNGETNARFYPAAYRNVVAVAATDQDDRKAVFSSYGSSWVDVAAPGVGILSTTQDGRYGRKSGTSMATPHVAGVAGLVWSNSSGADARNESVRQKIEEAVDPIGGTGASSLGKGRINACKAVGGSCDLNGSRR</sequence>
<gene>
    <name evidence="11" type="ORF">AVDCRST_MAG78-826</name>
</gene>
<keyword evidence="3" id="KW-0964">Secreted</keyword>
<dbReference type="InterPro" id="IPR022398">
    <property type="entry name" value="Peptidase_S8_His-AS"/>
</dbReference>
<accession>A0A6J4PKN9</accession>